<feature type="transmembrane region" description="Helical" evidence="1">
    <location>
        <begin position="43"/>
        <end position="60"/>
    </location>
</feature>
<accession>A0A5P9P2R5</accession>
<sequence length="76" mass="7692">MPPLAPPTAIGFEERLLTFAVSLLVGGVALHAGIYAVSSARDYAHAVLTALLGALVWALLELVDIGPLSALGVPGS</sequence>
<keyword evidence="3" id="KW-1185">Reference proteome</keyword>
<reference evidence="2 3" key="1">
    <citation type="journal article" date="2007" name="Int. J. Syst. Evol. Microbiol.">
        <title>Natronorubrum sulfidifaciens sp. nov., an extremely haloalkaliphilic archaeon isolated from Aiding salt lake in Xin-Jiang, China.</title>
        <authorList>
            <person name="Cui H.L."/>
            <person name="Tohty D."/>
            <person name="Liu H.C."/>
            <person name="Liu S.J."/>
            <person name="Oren A."/>
            <person name="Zhou P.J."/>
        </authorList>
    </citation>
    <scope>NUCLEOTIDE SEQUENCE [LARGE SCALE GENOMIC DNA]</scope>
    <source>
        <strain evidence="2 3">7-3</strain>
    </source>
</reference>
<name>A0A5P9P2R5_9EURY</name>
<evidence type="ECO:0000313" key="3">
    <source>
        <dbReference type="Proteomes" id="UP000326170"/>
    </source>
</evidence>
<keyword evidence="1" id="KW-1133">Transmembrane helix</keyword>
<dbReference type="OrthoDB" id="205278at2157"/>
<evidence type="ECO:0000256" key="1">
    <source>
        <dbReference type="SAM" id="Phobius"/>
    </source>
</evidence>
<proteinExistence type="predicted"/>
<dbReference type="Proteomes" id="UP000326170">
    <property type="component" value="Chromosome"/>
</dbReference>
<dbReference type="KEGG" id="nas:GCU68_07540"/>
<evidence type="ECO:0000313" key="2">
    <source>
        <dbReference type="EMBL" id="QFU82387.1"/>
    </source>
</evidence>
<keyword evidence="1" id="KW-0812">Transmembrane</keyword>
<gene>
    <name evidence="2" type="ORF">GCU68_07540</name>
</gene>
<dbReference type="AlphaFoldDB" id="A0A5P9P2R5"/>
<dbReference type="EMBL" id="CP045488">
    <property type="protein sequence ID" value="QFU82387.1"/>
    <property type="molecule type" value="Genomic_DNA"/>
</dbReference>
<protein>
    <submittedName>
        <fullName evidence="2">Uncharacterized protein</fullName>
    </submittedName>
</protein>
<feature type="transmembrane region" description="Helical" evidence="1">
    <location>
        <begin position="16"/>
        <end position="36"/>
    </location>
</feature>
<organism evidence="2 3">
    <name type="scientific">Natronorubrum aibiense</name>
    <dbReference type="NCBI Taxonomy" id="348826"/>
    <lineage>
        <taxon>Archaea</taxon>
        <taxon>Methanobacteriati</taxon>
        <taxon>Methanobacteriota</taxon>
        <taxon>Stenosarchaea group</taxon>
        <taxon>Halobacteria</taxon>
        <taxon>Halobacteriales</taxon>
        <taxon>Natrialbaceae</taxon>
        <taxon>Natronorubrum</taxon>
    </lineage>
</organism>
<keyword evidence="1" id="KW-0472">Membrane</keyword>